<evidence type="ECO:0000313" key="5">
    <source>
        <dbReference type="Proteomes" id="UP000192042"/>
    </source>
</evidence>
<dbReference type="GO" id="GO:0032259">
    <property type="term" value="P:methylation"/>
    <property type="evidence" value="ECO:0007669"/>
    <property type="project" value="UniProtKB-KW"/>
</dbReference>
<dbReference type="Gene3D" id="3.40.50.150">
    <property type="entry name" value="Vaccinia Virus protein VP39"/>
    <property type="match status" value="1"/>
</dbReference>
<reference evidence="4 5" key="1">
    <citation type="submission" date="2017-03" db="EMBL/GenBank/DDBJ databases">
        <authorList>
            <person name="Afonso C.L."/>
            <person name="Miller P.J."/>
            <person name="Scott M.A."/>
            <person name="Spackman E."/>
            <person name="Goraichik I."/>
            <person name="Dimitrov K.M."/>
            <person name="Suarez D.L."/>
            <person name="Swayne D.E."/>
        </authorList>
    </citation>
    <scope>NUCLEOTIDE SEQUENCE [LARGE SCALE GENOMIC DNA]</scope>
    <source>
        <strain evidence="4">Genome sequencing of Nitrospira japonica strain NJ11</strain>
    </source>
</reference>
<accession>A0A1W1IC04</accession>
<dbReference type="OrthoDB" id="9787738at2"/>
<keyword evidence="1" id="KW-0489">Methyltransferase</keyword>
<organism evidence="4 5">
    <name type="scientific">Nitrospira japonica</name>
    <dbReference type="NCBI Taxonomy" id="1325564"/>
    <lineage>
        <taxon>Bacteria</taxon>
        <taxon>Pseudomonadati</taxon>
        <taxon>Nitrospirota</taxon>
        <taxon>Nitrospiria</taxon>
        <taxon>Nitrospirales</taxon>
        <taxon>Nitrospiraceae</taxon>
        <taxon>Nitrospira</taxon>
    </lineage>
</organism>
<evidence type="ECO:0008006" key="6">
    <source>
        <dbReference type="Google" id="ProtNLM"/>
    </source>
</evidence>
<dbReference type="AlphaFoldDB" id="A0A1W1IC04"/>
<keyword evidence="3" id="KW-0949">S-adenosyl-L-methionine</keyword>
<dbReference type="Pfam" id="PF13489">
    <property type="entry name" value="Methyltransf_23"/>
    <property type="match status" value="1"/>
</dbReference>
<dbReference type="Proteomes" id="UP000192042">
    <property type="component" value="Chromosome I"/>
</dbReference>
<sequence length="292" mass="33273">MADNTRHSFKDKWENNPHLALDQTLEEGSDINRWILTRNGFASKAELAAYLATKRRILDAGCGNGRVTALLRSCSPVDHTDIVAFDLVAADVARRNLAGYERIDVREADLLGDLSGLGRFDFIYCQEVLHHTSDPEKAFRNLCSLLEPGGEIAVYVYKQKAPVREFVDDFVRARISGLSYEDAMKTAEQITALGKVLSELRTDVDVPAVEALGIPAGRYDLQRFLYHFFMKCFWNPELSFHDNAVINYEWYHPQLCSRHTVEEIRAWFDRAGLRVLHEHVDFYGITMRGRSG</sequence>
<evidence type="ECO:0000256" key="3">
    <source>
        <dbReference type="ARBA" id="ARBA00022691"/>
    </source>
</evidence>
<proteinExistence type="predicted"/>
<evidence type="ECO:0000256" key="1">
    <source>
        <dbReference type="ARBA" id="ARBA00022603"/>
    </source>
</evidence>
<protein>
    <recommendedName>
        <fullName evidence="6">Methyltransferase domain-containing protein</fullName>
    </recommendedName>
</protein>
<keyword evidence="2" id="KW-0808">Transferase</keyword>
<dbReference type="CDD" id="cd02440">
    <property type="entry name" value="AdoMet_MTases"/>
    <property type="match status" value="1"/>
</dbReference>
<dbReference type="PANTHER" id="PTHR43464">
    <property type="entry name" value="METHYLTRANSFERASE"/>
    <property type="match status" value="1"/>
</dbReference>
<dbReference type="SUPFAM" id="SSF53335">
    <property type="entry name" value="S-adenosyl-L-methionine-dependent methyltransferases"/>
    <property type="match status" value="1"/>
</dbReference>
<gene>
    <name evidence="4" type="ORF">NSJP_4136</name>
</gene>
<dbReference type="KEGG" id="nja:NSJP_4136"/>
<keyword evidence="5" id="KW-1185">Reference proteome</keyword>
<dbReference type="RefSeq" id="WP_080888424.1">
    <property type="nucleotide sequence ID" value="NZ_LT828648.1"/>
</dbReference>
<name>A0A1W1IC04_9BACT</name>
<dbReference type="EMBL" id="LT828648">
    <property type="protein sequence ID" value="SLM50303.1"/>
    <property type="molecule type" value="Genomic_DNA"/>
</dbReference>
<evidence type="ECO:0000313" key="4">
    <source>
        <dbReference type="EMBL" id="SLM50303.1"/>
    </source>
</evidence>
<dbReference type="InterPro" id="IPR029063">
    <property type="entry name" value="SAM-dependent_MTases_sf"/>
</dbReference>
<dbReference type="PANTHER" id="PTHR43464:SF19">
    <property type="entry name" value="UBIQUINONE BIOSYNTHESIS O-METHYLTRANSFERASE, MITOCHONDRIAL"/>
    <property type="match status" value="1"/>
</dbReference>
<evidence type="ECO:0000256" key="2">
    <source>
        <dbReference type="ARBA" id="ARBA00022679"/>
    </source>
</evidence>
<dbReference type="GO" id="GO:0008168">
    <property type="term" value="F:methyltransferase activity"/>
    <property type="evidence" value="ECO:0007669"/>
    <property type="project" value="UniProtKB-KW"/>
</dbReference>
<dbReference type="STRING" id="1325564.NSJP_4136"/>